<gene>
    <name evidence="1" type="ORF">PCANC_22575</name>
</gene>
<evidence type="ECO:0000313" key="2">
    <source>
        <dbReference type="Proteomes" id="UP000235388"/>
    </source>
</evidence>
<organism evidence="1 2">
    <name type="scientific">Puccinia coronata f. sp. avenae</name>
    <dbReference type="NCBI Taxonomy" id="200324"/>
    <lineage>
        <taxon>Eukaryota</taxon>
        <taxon>Fungi</taxon>
        <taxon>Dikarya</taxon>
        <taxon>Basidiomycota</taxon>
        <taxon>Pucciniomycotina</taxon>
        <taxon>Pucciniomycetes</taxon>
        <taxon>Pucciniales</taxon>
        <taxon>Pucciniaceae</taxon>
        <taxon>Puccinia</taxon>
    </lineage>
</organism>
<proteinExistence type="predicted"/>
<name>A0A2N5UMR9_9BASI</name>
<accession>A0A2N5UMR9</accession>
<evidence type="ECO:0000313" key="1">
    <source>
        <dbReference type="EMBL" id="PLW39043.1"/>
    </source>
</evidence>
<protein>
    <submittedName>
        <fullName evidence="1">Uncharacterized protein</fullName>
    </submittedName>
</protein>
<sequence length="116" mass="13240">MDQNQTIQALQAQLAEIQQNLATQNKIVAALSSNQHHQPHPHPTQQDSMAYYLMKKFIKSPATFFNKVNPCKPILAFDGSNWTKWEAALNHTLQHAFLSDKLFIGKYDLFSVMNLV</sequence>
<comment type="caution">
    <text evidence="1">The sequence shown here is derived from an EMBL/GenBank/DDBJ whole genome shotgun (WGS) entry which is preliminary data.</text>
</comment>
<keyword evidence="2" id="KW-1185">Reference proteome</keyword>
<reference evidence="1 2" key="1">
    <citation type="submission" date="2017-11" db="EMBL/GenBank/DDBJ databases">
        <title>De novo assembly and phasing of dikaryotic genomes from two isolates of Puccinia coronata f. sp. avenae, the causal agent of oat crown rust.</title>
        <authorList>
            <person name="Miller M.E."/>
            <person name="Zhang Y."/>
            <person name="Omidvar V."/>
            <person name="Sperschneider J."/>
            <person name="Schwessinger B."/>
            <person name="Raley C."/>
            <person name="Palmer J.M."/>
            <person name="Garnica D."/>
            <person name="Upadhyaya N."/>
            <person name="Rathjen J."/>
            <person name="Taylor J.M."/>
            <person name="Park R.F."/>
            <person name="Dodds P.N."/>
            <person name="Hirsch C.D."/>
            <person name="Kianian S.F."/>
            <person name="Figueroa M."/>
        </authorList>
    </citation>
    <scope>NUCLEOTIDE SEQUENCE [LARGE SCALE GENOMIC DNA]</scope>
    <source>
        <strain evidence="1">12NC29</strain>
    </source>
</reference>
<dbReference type="OrthoDB" id="2508855at2759"/>
<dbReference type="EMBL" id="PGCJ01000199">
    <property type="protein sequence ID" value="PLW39043.1"/>
    <property type="molecule type" value="Genomic_DNA"/>
</dbReference>
<dbReference type="AlphaFoldDB" id="A0A2N5UMR9"/>
<dbReference type="Proteomes" id="UP000235388">
    <property type="component" value="Unassembled WGS sequence"/>
</dbReference>